<protein>
    <submittedName>
        <fullName evidence="2">RNase H domain-containing protein</fullName>
    </submittedName>
</protein>
<feature type="chain" id="PRO_5036500408" evidence="1">
    <location>
        <begin position="25"/>
        <end position="349"/>
    </location>
</feature>
<sequence>MAVHTVMTLERLCLVPVAISVCSSSVVRELEKTIVSSFLDSDEWKSLICKKLSRYLVLPLSKRLTYCIKPICFEITMWKTNHFEILGSSVHNPIDFFWDSMGTIDHLKTAKRLVHCHDLTLPQRFAIACHYCMVTEAQRLWNKASESEKNFLMKLAKPKEEVYYKSPKEIHTRITQGNAVLRFWIDWLQEGTKNEHDCEYFHSTLLWNRYIPVLSHLVQTLTSEEAVGFFSCRMKWNYRINNNERFFLSNLRLVDRTELFKTQPFEILVMHLQWPLQIEFIRMADCLWSHLTKRNFLDMLFVIVCEKINKQWKDYDYFELIREFWHRSPENFKQYVVQSNYFPCFEIYL</sequence>
<dbReference type="Proteomes" id="UP000887116">
    <property type="component" value="Unassembled WGS sequence"/>
</dbReference>
<keyword evidence="1" id="KW-0732">Signal</keyword>
<comment type="caution">
    <text evidence="2">The sequence shown here is derived from an EMBL/GenBank/DDBJ whole genome shotgun (WGS) entry which is preliminary data.</text>
</comment>
<feature type="signal peptide" evidence="1">
    <location>
        <begin position="1"/>
        <end position="24"/>
    </location>
</feature>
<name>A0A8X6KWL4_TRICU</name>
<evidence type="ECO:0000256" key="1">
    <source>
        <dbReference type="SAM" id="SignalP"/>
    </source>
</evidence>
<evidence type="ECO:0000313" key="3">
    <source>
        <dbReference type="Proteomes" id="UP000887116"/>
    </source>
</evidence>
<organism evidence="2 3">
    <name type="scientific">Trichonephila clavata</name>
    <name type="common">Joro spider</name>
    <name type="synonym">Nephila clavata</name>
    <dbReference type="NCBI Taxonomy" id="2740835"/>
    <lineage>
        <taxon>Eukaryota</taxon>
        <taxon>Metazoa</taxon>
        <taxon>Ecdysozoa</taxon>
        <taxon>Arthropoda</taxon>
        <taxon>Chelicerata</taxon>
        <taxon>Arachnida</taxon>
        <taxon>Araneae</taxon>
        <taxon>Araneomorphae</taxon>
        <taxon>Entelegynae</taxon>
        <taxon>Araneoidea</taxon>
        <taxon>Nephilidae</taxon>
        <taxon>Trichonephila</taxon>
    </lineage>
</organism>
<reference evidence="2" key="1">
    <citation type="submission" date="2020-07" db="EMBL/GenBank/DDBJ databases">
        <title>Multicomponent nature underlies the extraordinary mechanical properties of spider dragline silk.</title>
        <authorList>
            <person name="Kono N."/>
            <person name="Nakamura H."/>
            <person name="Mori M."/>
            <person name="Yoshida Y."/>
            <person name="Ohtoshi R."/>
            <person name="Malay A.D."/>
            <person name="Moran D.A.P."/>
            <person name="Tomita M."/>
            <person name="Numata K."/>
            <person name="Arakawa K."/>
        </authorList>
    </citation>
    <scope>NUCLEOTIDE SEQUENCE</scope>
</reference>
<keyword evidence="3" id="KW-1185">Reference proteome</keyword>
<evidence type="ECO:0000313" key="2">
    <source>
        <dbReference type="EMBL" id="GFQ86821.1"/>
    </source>
</evidence>
<proteinExistence type="predicted"/>
<accession>A0A8X6KWL4</accession>
<dbReference type="OrthoDB" id="6452498at2759"/>
<dbReference type="EMBL" id="BMAO01003284">
    <property type="protein sequence ID" value="GFQ86821.1"/>
    <property type="molecule type" value="Genomic_DNA"/>
</dbReference>
<gene>
    <name evidence="2" type="primary">AVEN_107499_1</name>
    <name evidence="2" type="ORF">TNCT_473701</name>
</gene>
<dbReference type="AlphaFoldDB" id="A0A8X6KWL4"/>